<sequence length="68" mass="8007">YLFSHLQNDHLSNVKEHIQLAEFYLNDYKHDLCSFNCCCLFFNCCYSDLSEPVDVYSDWIDACEAANQ</sequence>
<feature type="non-terminal residue" evidence="1">
    <location>
        <position position="1"/>
    </location>
</feature>
<gene>
    <name evidence="1" type="ORF">scyTo_0023982</name>
</gene>
<keyword evidence="2" id="KW-1185">Reference proteome</keyword>
<dbReference type="InterPro" id="IPR038567">
    <property type="entry name" value="T_Elf1_sf"/>
</dbReference>
<evidence type="ECO:0008006" key="3">
    <source>
        <dbReference type="Google" id="ProtNLM"/>
    </source>
</evidence>
<evidence type="ECO:0000313" key="2">
    <source>
        <dbReference type="Proteomes" id="UP000288216"/>
    </source>
</evidence>
<dbReference type="Gene3D" id="2.20.25.190">
    <property type="match status" value="1"/>
</dbReference>
<comment type="caution">
    <text evidence="1">The sequence shown here is derived from an EMBL/GenBank/DDBJ whole genome shotgun (WGS) entry which is preliminary data.</text>
</comment>
<protein>
    <recommendedName>
        <fullName evidence="3">Transcription elongation factor 1 homolog</fullName>
    </recommendedName>
</protein>
<dbReference type="SUPFAM" id="SSF57783">
    <property type="entry name" value="Zinc beta-ribbon"/>
    <property type="match status" value="1"/>
</dbReference>
<dbReference type="OrthoDB" id="445983at2759"/>
<evidence type="ECO:0000313" key="1">
    <source>
        <dbReference type="EMBL" id="GCB83163.1"/>
    </source>
</evidence>
<dbReference type="EMBL" id="BFAA01036974">
    <property type="protein sequence ID" value="GCB83163.1"/>
    <property type="molecule type" value="Genomic_DNA"/>
</dbReference>
<proteinExistence type="predicted"/>
<accession>A0A401QCS1</accession>
<dbReference type="AlphaFoldDB" id="A0A401QCS1"/>
<dbReference type="Proteomes" id="UP000288216">
    <property type="component" value="Unassembled WGS sequence"/>
</dbReference>
<reference evidence="1 2" key="1">
    <citation type="journal article" date="2018" name="Nat. Ecol. Evol.">
        <title>Shark genomes provide insights into elasmobranch evolution and the origin of vertebrates.</title>
        <authorList>
            <person name="Hara Y"/>
            <person name="Yamaguchi K"/>
            <person name="Onimaru K"/>
            <person name="Kadota M"/>
            <person name="Koyanagi M"/>
            <person name="Keeley SD"/>
            <person name="Tatsumi K"/>
            <person name="Tanaka K"/>
            <person name="Motone F"/>
            <person name="Kageyama Y"/>
            <person name="Nozu R"/>
            <person name="Adachi N"/>
            <person name="Nishimura O"/>
            <person name="Nakagawa R"/>
            <person name="Tanegashima C"/>
            <person name="Kiyatake I"/>
            <person name="Matsumoto R"/>
            <person name="Murakumo K"/>
            <person name="Nishida K"/>
            <person name="Terakita A"/>
            <person name="Kuratani S"/>
            <person name="Sato K"/>
            <person name="Hyodo S Kuraku.S."/>
        </authorList>
    </citation>
    <scope>NUCLEOTIDE SEQUENCE [LARGE SCALE GENOMIC DNA]</scope>
</reference>
<organism evidence="1 2">
    <name type="scientific">Scyliorhinus torazame</name>
    <name type="common">Cloudy catshark</name>
    <name type="synonym">Catulus torazame</name>
    <dbReference type="NCBI Taxonomy" id="75743"/>
    <lineage>
        <taxon>Eukaryota</taxon>
        <taxon>Metazoa</taxon>
        <taxon>Chordata</taxon>
        <taxon>Craniata</taxon>
        <taxon>Vertebrata</taxon>
        <taxon>Chondrichthyes</taxon>
        <taxon>Elasmobranchii</taxon>
        <taxon>Galeomorphii</taxon>
        <taxon>Galeoidea</taxon>
        <taxon>Carcharhiniformes</taxon>
        <taxon>Scyliorhinidae</taxon>
        <taxon>Scyliorhinus</taxon>
    </lineage>
</organism>
<name>A0A401QCS1_SCYTO</name>